<keyword evidence="4" id="KW-1185">Reference proteome</keyword>
<dbReference type="EMBL" id="JACHIE010000008">
    <property type="protein sequence ID" value="MBB6457551.1"/>
    <property type="molecule type" value="Genomic_DNA"/>
</dbReference>
<keyword evidence="1" id="KW-0812">Transmembrane</keyword>
<feature type="transmembrane region" description="Helical" evidence="1">
    <location>
        <begin position="139"/>
        <end position="156"/>
    </location>
</feature>
<feature type="domain" description="Fatty acid desaturase" evidence="2">
    <location>
        <begin position="43"/>
        <end position="278"/>
    </location>
</feature>
<feature type="transmembrane region" description="Helical" evidence="1">
    <location>
        <begin position="35"/>
        <end position="55"/>
    </location>
</feature>
<accession>A0A841QG76</accession>
<feature type="transmembrane region" description="Helical" evidence="1">
    <location>
        <begin position="168"/>
        <end position="188"/>
    </location>
</feature>
<organism evidence="3 4">
    <name type="scientific">Acetobacter lovaniensis</name>
    <dbReference type="NCBI Taxonomy" id="104100"/>
    <lineage>
        <taxon>Bacteria</taxon>
        <taxon>Pseudomonadati</taxon>
        <taxon>Pseudomonadota</taxon>
        <taxon>Alphaproteobacteria</taxon>
        <taxon>Acetobacterales</taxon>
        <taxon>Acetobacteraceae</taxon>
        <taxon>Acetobacter</taxon>
    </lineage>
</organism>
<evidence type="ECO:0000259" key="2">
    <source>
        <dbReference type="Pfam" id="PF00487"/>
    </source>
</evidence>
<dbReference type="AlphaFoldDB" id="A0A841QG76"/>
<reference evidence="3 4" key="1">
    <citation type="submission" date="2020-08" db="EMBL/GenBank/DDBJ databases">
        <title>Genomic Encyclopedia of Type Strains, Phase IV (KMG-IV): sequencing the most valuable type-strain genomes for metagenomic binning, comparative biology and taxonomic classification.</title>
        <authorList>
            <person name="Goeker M."/>
        </authorList>
    </citation>
    <scope>NUCLEOTIDE SEQUENCE [LARGE SCALE GENOMIC DNA]</scope>
    <source>
        <strain evidence="3 4">DSM 4491</strain>
    </source>
</reference>
<comment type="caution">
    <text evidence="3">The sequence shown here is derived from an EMBL/GenBank/DDBJ whole genome shotgun (WGS) entry which is preliminary data.</text>
</comment>
<proteinExistence type="predicted"/>
<dbReference type="Pfam" id="PF00487">
    <property type="entry name" value="FA_desaturase"/>
    <property type="match status" value="1"/>
</dbReference>
<evidence type="ECO:0000313" key="3">
    <source>
        <dbReference type="EMBL" id="MBB6457551.1"/>
    </source>
</evidence>
<name>A0A841QG76_9PROT</name>
<dbReference type="Proteomes" id="UP000578000">
    <property type="component" value="Unassembled WGS sequence"/>
</dbReference>
<evidence type="ECO:0000256" key="1">
    <source>
        <dbReference type="SAM" id="Phobius"/>
    </source>
</evidence>
<evidence type="ECO:0000313" key="4">
    <source>
        <dbReference type="Proteomes" id="UP000578000"/>
    </source>
</evidence>
<protein>
    <submittedName>
        <fullName evidence="3">Fatty acid desaturase</fullName>
    </submittedName>
</protein>
<dbReference type="RefSeq" id="WP_166115169.1">
    <property type="nucleotide sequence ID" value="NZ_BAABDB010000036.1"/>
</dbReference>
<dbReference type="GO" id="GO:0006629">
    <property type="term" value="P:lipid metabolic process"/>
    <property type="evidence" value="ECO:0007669"/>
    <property type="project" value="InterPro"/>
</dbReference>
<gene>
    <name evidence="3" type="ORF">HNR55_002147</name>
</gene>
<keyword evidence="1" id="KW-0472">Membrane</keyword>
<sequence length="312" mass="35908">MCNSGWQAFIRTSLPEWPTWLAIVFCYGSWWSLGYWLYPVAPWAALAGLAIVVAFHSSLQHEAIHTHPTPSALCNELLLGLPLGLAYPYRRYRETHLQHHDDERLTDPHADPESYYWDGNDLAKLGRVYRFMLSINQTLLGRLLLGPLLGSVRFFLVDMRRIAAGNWGVTLAWVIHAVSILIVAIIVTRGFSMSFWLYALGPAYIGTSLIGMRSFCEHRWHDVTGGRTIIVEGSLLSFLFLFNNLHSVHHRYPGQPWFRMRKLYYADRTAWLTLNHGYVFKGYRAILRQYLLRAKEPLLHPAQQTSGEKHQS</sequence>
<feature type="transmembrane region" description="Helical" evidence="1">
    <location>
        <begin position="195"/>
        <end position="212"/>
    </location>
</feature>
<keyword evidence="1" id="KW-1133">Transmembrane helix</keyword>
<dbReference type="InterPro" id="IPR005804">
    <property type="entry name" value="FA_desaturase_dom"/>
</dbReference>